<evidence type="ECO:0000313" key="2">
    <source>
        <dbReference type="Proteomes" id="UP001201812"/>
    </source>
</evidence>
<dbReference type="AlphaFoldDB" id="A0AAD4NC02"/>
<comment type="caution">
    <text evidence="1">The sequence shown here is derived from an EMBL/GenBank/DDBJ whole genome shotgun (WGS) entry which is preliminary data.</text>
</comment>
<dbReference type="EMBL" id="JAKKPZ010000007">
    <property type="protein sequence ID" value="KAI1719119.1"/>
    <property type="molecule type" value="Genomic_DNA"/>
</dbReference>
<dbReference type="Proteomes" id="UP001201812">
    <property type="component" value="Unassembled WGS sequence"/>
</dbReference>
<organism evidence="1 2">
    <name type="scientific">Ditylenchus destructor</name>
    <dbReference type="NCBI Taxonomy" id="166010"/>
    <lineage>
        <taxon>Eukaryota</taxon>
        <taxon>Metazoa</taxon>
        <taxon>Ecdysozoa</taxon>
        <taxon>Nematoda</taxon>
        <taxon>Chromadorea</taxon>
        <taxon>Rhabditida</taxon>
        <taxon>Tylenchina</taxon>
        <taxon>Tylenchomorpha</taxon>
        <taxon>Sphaerularioidea</taxon>
        <taxon>Anguinidae</taxon>
        <taxon>Anguininae</taxon>
        <taxon>Ditylenchus</taxon>
    </lineage>
</organism>
<evidence type="ECO:0000313" key="1">
    <source>
        <dbReference type="EMBL" id="KAI1719119.1"/>
    </source>
</evidence>
<sequence length="200" mass="23150">MVQSRLAVLDFKTKVPMFRYVLILIGVITHFTQDVHSDNGVMNTSNADLSKGPTDARFHSETIIGEQNSENADNRGNSVAFSRQRRNVTTEATNQLAEECLLNQASLSADTVQRLLRQRRRISQLIKRVNKQQSMFCRPEADDQEHIPYRKCPAWRQEKLTHYNDLMRLLYCSDPEKWPNAPRTKRIFEQQVSSSEVDLI</sequence>
<reference evidence="1" key="1">
    <citation type="submission" date="2022-01" db="EMBL/GenBank/DDBJ databases">
        <title>Genome Sequence Resource for Two Populations of Ditylenchus destructor, the Migratory Endoparasitic Phytonematode.</title>
        <authorList>
            <person name="Zhang H."/>
            <person name="Lin R."/>
            <person name="Xie B."/>
        </authorList>
    </citation>
    <scope>NUCLEOTIDE SEQUENCE</scope>
    <source>
        <strain evidence="1">BazhouSP</strain>
    </source>
</reference>
<proteinExistence type="predicted"/>
<keyword evidence="2" id="KW-1185">Reference proteome</keyword>
<gene>
    <name evidence="1" type="ORF">DdX_06245</name>
</gene>
<protein>
    <submittedName>
        <fullName evidence="1">Uncharacterized protein</fullName>
    </submittedName>
</protein>
<name>A0AAD4NC02_9BILA</name>
<accession>A0AAD4NC02</accession>